<comment type="caution">
    <text evidence="4">The sequence shown here is derived from an EMBL/GenBank/DDBJ whole genome shotgun (WGS) entry which is preliminary data.</text>
</comment>
<dbReference type="InterPro" id="IPR051257">
    <property type="entry name" value="Diverse_CBS-Domain"/>
</dbReference>
<keyword evidence="5" id="KW-1185">Reference proteome</keyword>
<dbReference type="CDD" id="cd04643">
    <property type="entry name" value="CBS_pair_bac"/>
    <property type="match status" value="1"/>
</dbReference>
<dbReference type="InterPro" id="IPR048125">
    <property type="entry name" value="CBS_CbpB"/>
</dbReference>
<feature type="domain" description="CBS" evidence="3">
    <location>
        <begin position="18"/>
        <end position="78"/>
    </location>
</feature>
<sequence>MFSIQSTEIRDVTVGDLMISSEKVAHVQTQNPLEHALLVLVKTGYSAVPVLNAQSHFKGIVSKTMIIDSILGIERFEVEKLSQSTVQEVMDSEVPTLHRDDGFMKALKLAINHPFICVVDENGYFDGILTRRAILKKLNRHLHENNQSNAT</sequence>
<dbReference type="InterPro" id="IPR046342">
    <property type="entry name" value="CBS_dom_sf"/>
</dbReference>
<dbReference type="PANTHER" id="PTHR43080">
    <property type="entry name" value="CBS DOMAIN-CONTAINING PROTEIN CBSX3, MITOCHONDRIAL"/>
    <property type="match status" value="1"/>
</dbReference>
<accession>A0A841Q975</accession>
<dbReference type="Gene3D" id="3.10.580.10">
    <property type="entry name" value="CBS-domain"/>
    <property type="match status" value="1"/>
</dbReference>
<dbReference type="Pfam" id="PF00571">
    <property type="entry name" value="CBS"/>
    <property type="match status" value="2"/>
</dbReference>
<name>A0A841Q975_9BACI</name>
<dbReference type="NCBIfam" id="NF041630">
    <property type="entry name" value="CBS_CbpB"/>
    <property type="match status" value="1"/>
</dbReference>
<reference evidence="4 5" key="1">
    <citation type="submission" date="2020-08" db="EMBL/GenBank/DDBJ databases">
        <title>Genomic Encyclopedia of Type Strains, Phase IV (KMG-IV): sequencing the most valuable type-strain genomes for metagenomic binning, comparative biology and taxonomic classification.</title>
        <authorList>
            <person name="Goeker M."/>
        </authorList>
    </citation>
    <scope>NUCLEOTIDE SEQUENCE [LARGE SCALE GENOMIC DNA]</scope>
    <source>
        <strain evidence="4 5">DSM 19612</strain>
    </source>
</reference>
<dbReference type="RefSeq" id="WP_174498018.1">
    <property type="nucleotide sequence ID" value="NZ_CADDWK010000028.1"/>
</dbReference>
<organism evidence="4 5">
    <name type="scientific">Salirhabdus euzebyi</name>
    <dbReference type="NCBI Taxonomy" id="394506"/>
    <lineage>
        <taxon>Bacteria</taxon>
        <taxon>Bacillati</taxon>
        <taxon>Bacillota</taxon>
        <taxon>Bacilli</taxon>
        <taxon>Bacillales</taxon>
        <taxon>Bacillaceae</taxon>
        <taxon>Salirhabdus</taxon>
    </lineage>
</organism>
<dbReference type="PANTHER" id="PTHR43080:SF30">
    <property type="entry name" value="CYCLIC DI-AMP RECEPTOR B"/>
    <property type="match status" value="1"/>
</dbReference>
<keyword evidence="1 2" id="KW-0129">CBS domain</keyword>
<evidence type="ECO:0000256" key="2">
    <source>
        <dbReference type="PROSITE-ProRule" id="PRU00703"/>
    </source>
</evidence>
<evidence type="ECO:0000256" key="1">
    <source>
        <dbReference type="ARBA" id="ARBA00023122"/>
    </source>
</evidence>
<evidence type="ECO:0000313" key="4">
    <source>
        <dbReference type="EMBL" id="MBB6454854.1"/>
    </source>
</evidence>
<gene>
    <name evidence="4" type="ORF">HNQ94_003343</name>
</gene>
<dbReference type="EMBL" id="JACHGH010000012">
    <property type="protein sequence ID" value="MBB6454854.1"/>
    <property type="molecule type" value="Genomic_DNA"/>
</dbReference>
<evidence type="ECO:0000259" key="3">
    <source>
        <dbReference type="PROSITE" id="PS51371"/>
    </source>
</evidence>
<dbReference type="InterPro" id="IPR000644">
    <property type="entry name" value="CBS_dom"/>
</dbReference>
<dbReference type="SMART" id="SM00116">
    <property type="entry name" value="CBS"/>
    <property type="match status" value="2"/>
</dbReference>
<protein>
    <submittedName>
        <fullName evidence="4">Putative transcriptional regulator</fullName>
    </submittedName>
</protein>
<dbReference type="AlphaFoldDB" id="A0A841Q975"/>
<dbReference type="Proteomes" id="UP000581688">
    <property type="component" value="Unassembled WGS sequence"/>
</dbReference>
<dbReference type="PROSITE" id="PS51371">
    <property type="entry name" value="CBS"/>
    <property type="match status" value="1"/>
</dbReference>
<proteinExistence type="predicted"/>
<dbReference type="SUPFAM" id="SSF54631">
    <property type="entry name" value="CBS-domain pair"/>
    <property type="match status" value="1"/>
</dbReference>
<evidence type="ECO:0000313" key="5">
    <source>
        <dbReference type="Proteomes" id="UP000581688"/>
    </source>
</evidence>